<feature type="transmembrane region" description="Helical" evidence="5">
    <location>
        <begin position="94"/>
        <end position="124"/>
    </location>
</feature>
<keyword evidence="3 5" id="KW-1133">Transmembrane helix</keyword>
<dbReference type="GO" id="GO:0016020">
    <property type="term" value="C:membrane"/>
    <property type="evidence" value="ECO:0007669"/>
    <property type="project" value="UniProtKB-SubCell"/>
</dbReference>
<name>H3KGS6_9BURK</name>
<evidence type="ECO:0000256" key="2">
    <source>
        <dbReference type="ARBA" id="ARBA00022692"/>
    </source>
</evidence>
<feature type="transmembrane region" description="Helical" evidence="5">
    <location>
        <begin position="39"/>
        <end position="59"/>
    </location>
</feature>
<dbReference type="InterPro" id="IPR001902">
    <property type="entry name" value="SLC26A/SulP_fam"/>
</dbReference>
<evidence type="ECO:0000256" key="1">
    <source>
        <dbReference type="ARBA" id="ARBA00004141"/>
    </source>
</evidence>
<dbReference type="Pfam" id="PF01740">
    <property type="entry name" value="STAS"/>
    <property type="match status" value="1"/>
</dbReference>
<gene>
    <name evidence="7" type="ORF">HMPREF9440_01958</name>
</gene>
<dbReference type="InterPro" id="IPR011547">
    <property type="entry name" value="SLC26A/SulP_dom"/>
</dbReference>
<accession>H3KGS6</accession>
<dbReference type="STRING" id="762967.HMPREF9440_01958"/>
<dbReference type="GO" id="GO:0055085">
    <property type="term" value="P:transmembrane transport"/>
    <property type="evidence" value="ECO:0007669"/>
    <property type="project" value="InterPro"/>
</dbReference>
<dbReference type="EMBL" id="AFBQ01000293">
    <property type="protein sequence ID" value="EHY30680.1"/>
    <property type="molecule type" value="Genomic_DNA"/>
</dbReference>
<keyword evidence="4 5" id="KW-0472">Membrane</keyword>
<feature type="transmembrane region" description="Helical" evidence="5">
    <location>
        <begin position="136"/>
        <end position="155"/>
    </location>
</feature>
<protein>
    <submittedName>
        <fullName evidence="7">Sulfate permease</fullName>
    </submittedName>
</protein>
<feature type="transmembrane region" description="Helical" evidence="5">
    <location>
        <begin position="314"/>
        <end position="333"/>
    </location>
</feature>
<dbReference type="PROSITE" id="PS50801">
    <property type="entry name" value="STAS"/>
    <property type="match status" value="1"/>
</dbReference>
<dbReference type="AlphaFoldDB" id="H3KGS6"/>
<evidence type="ECO:0000256" key="3">
    <source>
        <dbReference type="ARBA" id="ARBA00022989"/>
    </source>
</evidence>
<dbReference type="OrthoDB" id="9769739at2"/>
<evidence type="ECO:0000256" key="4">
    <source>
        <dbReference type="ARBA" id="ARBA00023136"/>
    </source>
</evidence>
<organism evidence="7 8">
    <name type="scientific">Sutterella parvirubra YIT 11816</name>
    <dbReference type="NCBI Taxonomy" id="762967"/>
    <lineage>
        <taxon>Bacteria</taxon>
        <taxon>Pseudomonadati</taxon>
        <taxon>Pseudomonadota</taxon>
        <taxon>Betaproteobacteria</taxon>
        <taxon>Burkholderiales</taxon>
        <taxon>Sutterellaceae</taxon>
        <taxon>Sutterella</taxon>
    </lineage>
</organism>
<dbReference type="PANTHER" id="PTHR11814">
    <property type="entry name" value="SULFATE TRANSPORTER"/>
    <property type="match status" value="1"/>
</dbReference>
<proteinExistence type="predicted"/>
<comment type="caution">
    <text evidence="7">The sequence shown here is derived from an EMBL/GenBank/DDBJ whole genome shotgun (WGS) entry which is preliminary data.</text>
</comment>
<keyword evidence="2 5" id="KW-0812">Transmembrane</keyword>
<feature type="transmembrane region" description="Helical" evidence="5">
    <location>
        <begin position="405"/>
        <end position="435"/>
    </location>
</feature>
<feature type="transmembrane region" description="Helical" evidence="5">
    <location>
        <begin position="274"/>
        <end position="293"/>
    </location>
</feature>
<feature type="transmembrane region" description="Helical" evidence="5">
    <location>
        <begin position="223"/>
        <end position="242"/>
    </location>
</feature>
<dbReference type="Proteomes" id="UP000004956">
    <property type="component" value="Unassembled WGS sequence"/>
</dbReference>
<dbReference type="RefSeq" id="WP_008543145.1">
    <property type="nucleotide sequence ID" value="NZ_JH605003.1"/>
</dbReference>
<feature type="domain" description="STAS" evidence="6">
    <location>
        <begin position="446"/>
        <end position="560"/>
    </location>
</feature>
<dbReference type="CDD" id="cd07042">
    <property type="entry name" value="STAS_SulP_like_sulfate_transporter"/>
    <property type="match status" value="1"/>
</dbReference>
<evidence type="ECO:0000256" key="5">
    <source>
        <dbReference type="SAM" id="Phobius"/>
    </source>
</evidence>
<keyword evidence="8" id="KW-1185">Reference proteome</keyword>
<dbReference type="InterPro" id="IPR002645">
    <property type="entry name" value="STAS_dom"/>
</dbReference>
<dbReference type="InterPro" id="IPR036513">
    <property type="entry name" value="STAS_dom_sf"/>
</dbReference>
<feature type="transmembrane region" description="Helical" evidence="5">
    <location>
        <begin position="66"/>
        <end position="88"/>
    </location>
</feature>
<evidence type="ECO:0000313" key="8">
    <source>
        <dbReference type="Proteomes" id="UP000004956"/>
    </source>
</evidence>
<comment type="subcellular location">
    <subcellularLocation>
        <location evidence="1">Membrane</location>
        <topology evidence="1">Multi-pass membrane protein</topology>
    </subcellularLocation>
</comment>
<feature type="transmembrane region" description="Helical" evidence="5">
    <location>
        <begin position="175"/>
        <end position="202"/>
    </location>
</feature>
<dbReference type="Pfam" id="PF00916">
    <property type="entry name" value="Sulfate_transp"/>
    <property type="match status" value="1"/>
</dbReference>
<dbReference type="Gene3D" id="3.30.750.24">
    <property type="entry name" value="STAS domain"/>
    <property type="match status" value="1"/>
</dbReference>
<dbReference type="HOGENOM" id="CLU_003182_13_1_4"/>
<evidence type="ECO:0000313" key="7">
    <source>
        <dbReference type="EMBL" id="EHY30680.1"/>
    </source>
</evidence>
<evidence type="ECO:0000259" key="6">
    <source>
        <dbReference type="PROSITE" id="PS50801"/>
    </source>
</evidence>
<sequence>MSFKTQVSEFLTHMPLARFSPVFLQSLKTYNTRMLSRDVSAGLTVGMVALPLAMAFGIASGVPPEAGLYTAIIAGFIISLLGGCRVQIGGPAGAFVVIIYGIIAQYGLSNLMLATLGSGFILFLMGLFKLGGLIRFIPVSIVIGFTNGIAVMIGLQQVKDFLGLTVEKMPADFFGMISAVFTHIGTVNPWAVAIALVSFLIVKFWPNGYSMSGPQWKKWLAHLPGTVVVLVISTAAVSLFGLPVETIGTKFGGIPQELPSLTFPTFEWDTAKQLFGPMLTLAVLGSIESLLCARVSDTMTDDRHDPNQELMGQGVANMIVPFFGGIPATGTIARTVTNIKSGAASPVAGMVHAVTLLVVILAAAPLASNIPLSALAAILVFVAWNMGNWREFVRLRQMTLSYKATLLVTFFLTVVFDLTVAVEVGLVVACVFFLMRMNNITVVEPATLPFNVPDTVEAWHIKGALFFGSVSKLEPVTDPTRITRAGSSRVVILDMEELINIDNSAMDQIETFVRALHRHNHELIIAGPSGHPLKQLQRTGIAQALGPNLVPNMEFALARVNTVLAELDEKDRARAASHGRH</sequence>
<reference evidence="7 8" key="1">
    <citation type="submission" date="2011-11" db="EMBL/GenBank/DDBJ databases">
        <authorList>
            <person name="Weinstock G."/>
            <person name="Sodergren E."/>
            <person name="Clifton S."/>
            <person name="Fulton L."/>
            <person name="Fulton B."/>
            <person name="Courtney L."/>
            <person name="Fronick C."/>
            <person name="Harrison M."/>
            <person name="Strong C."/>
            <person name="Farmer C."/>
            <person name="Delahaunty K."/>
            <person name="Markovic C."/>
            <person name="Hall O."/>
            <person name="Minx P."/>
            <person name="Tomlinson C."/>
            <person name="Mitreva M."/>
            <person name="Hou S."/>
            <person name="Chen J."/>
            <person name="Wollam A."/>
            <person name="Pepin K.H."/>
            <person name="Johnson M."/>
            <person name="Bhonagiri V."/>
            <person name="Zhang X."/>
            <person name="Suruliraj S."/>
            <person name="Warren W."/>
            <person name="Chinwalla A."/>
            <person name="Mardis E.R."/>
            <person name="Wilson R.K."/>
        </authorList>
    </citation>
    <scope>NUCLEOTIDE SEQUENCE [LARGE SCALE GENOMIC DNA]</scope>
    <source>
        <strain evidence="7 8">YIT 11816</strain>
    </source>
</reference>
<dbReference type="SUPFAM" id="SSF52091">
    <property type="entry name" value="SpoIIaa-like"/>
    <property type="match status" value="1"/>
</dbReference>
<feature type="transmembrane region" description="Helical" evidence="5">
    <location>
        <begin position="353"/>
        <end position="384"/>
    </location>
</feature>
<dbReference type="PATRIC" id="fig|762967.3.peg.1540"/>